<evidence type="ECO:0000313" key="1">
    <source>
        <dbReference type="EMBL" id="QDT01481.1"/>
    </source>
</evidence>
<evidence type="ECO:0000313" key="2">
    <source>
        <dbReference type="Proteomes" id="UP000319852"/>
    </source>
</evidence>
<gene>
    <name evidence="1" type="ORF">HG15A2_48230</name>
</gene>
<dbReference type="EMBL" id="CP036263">
    <property type="protein sequence ID" value="QDT01481.1"/>
    <property type="molecule type" value="Genomic_DNA"/>
</dbReference>
<keyword evidence="2" id="KW-1185">Reference proteome</keyword>
<reference evidence="1 2" key="1">
    <citation type="submission" date="2019-02" db="EMBL/GenBank/DDBJ databases">
        <title>Deep-cultivation of Planctomycetes and their phenomic and genomic characterization uncovers novel biology.</title>
        <authorList>
            <person name="Wiegand S."/>
            <person name="Jogler M."/>
            <person name="Boedeker C."/>
            <person name="Pinto D."/>
            <person name="Vollmers J."/>
            <person name="Rivas-Marin E."/>
            <person name="Kohn T."/>
            <person name="Peeters S.H."/>
            <person name="Heuer A."/>
            <person name="Rast P."/>
            <person name="Oberbeckmann S."/>
            <person name="Bunk B."/>
            <person name="Jeske O."/>
            <person name="Meyerdierks A."/>
            <person name="Storesund J.E."/>
            <person name="Kallscheuer N."/>
            <person name="Luecker S."/>
            <person name="Lage O.M."/>
            <person name="Pohl T."/>
            <person name="Merkel B.J."/>
            <person name="Hornburger P."/>
            <person name="Mueller R.-W."/>
            <person name="Bruemmer F."/>
            <person name="Labrenz M."/>
            <person name="Spormann A.M."/>
            <person name="Op den Camp H."/>
            <person name="Overmann J."/>
            <person name="Amann R."/>
            <person name="Jetten M.S.M."/>
            <person name="Mascher T."/>
            <person name="Medema M.H."/>
            <person name="Devos D.P."/>
            <person name="Kaster A.-K."/>
            <person name="Ovreas L."/>
            <person name="Rohde M."/>
            <person name="Galperin M.Y."/>
            <person name="Jogler C."/>
        </authorList>
    </citation>
    <scope>NUCLEOTIDE SEQUENCE [LARGE SCALE GENOMIC DNA]</scope>
    <source>
        <strain evidence="1 2">HG15A2</strain>
    </source>
</reference>
<protein>
    <recommendedName>
        <fullName evidence="3">Transposase</fullName>
    </recommendedName>
</protein>
<accession>A0A517N2W4</accession>
<proteinExistence type="predicted"/>
<organism evidence="1 2">
    <name type="scientific">Adhaeretor mobilis</name>
    <dbReference type="NCBI Taxonomy" id="1930276"/>
    <lineage>
        <taxon>Bacteria</taxon>
        <taxon>Pseudomonadati</taxon>
        <taxon>Planctomycetota</taxon>
        <taxon>Planctomycetia</taxon>
        <taxon>Pirellulales</taxon>
        <taxon>Lacipirellulaceae</taxon>
        <taxon>Adhaeretor</taxon>
    </lineage>
</organism>
<sequence length="242" mass="27367">MRTILKEEGLHPGPKRGPGTWDEFLKIHADTLWQCDFFSKMAMTSSGLRQAYVLAFLHVKSRRVICSPATIKPDDKWVAAQAESMLEQTRGMDLPVRYLVRDLDFKYSNRFDRVFTDNGVSIEPTALGHPIKMRSSNAGLVLSGLSASTDSLCLAWATSTASSHVIWIIIIRHARISGRKTSLYSVSGRRSMIRRLKTTRSSVESGWAAYRSTTNAKLPEKGERQLRSSRFVPARFSAMRRW</sequence>
<dbReference type="Proteomes" id="UP000319852">
    <property type="component" value="Chromosome"/>
</dbReference>
<dbReference type="KEGG" id="amob:HG15A2_48230"/>
<dbReference type="AlphaFoldDB" id="A0A517N2W4"/>
<name>A0A517N2W4_9BACT</name>
<evidence type="ECO:0008006" key="3">
    <source>
        <dbReference type="Google" id="ProtNLM"/>
    </source>
</evidence>